<evidence type="ECO:0000256" key="7">
    <source>
        <dbReference type="SAM" id="MobiDB-lite"/>
    </source>
</evidence>
<dbReference type="Proteomes" id="UP000887575">
    <property type="component" value="Unassembled WGS sequence"/>
</dbReference>
<keyword evidence="4 8" id="KW-1133">Transmembrane helix</keyword>
<dbReference type="GO" id="GO:0005789">
    <property type="term" value="C:endoplasmic reticulum membrane"/>
    <property type="evidence" value="ECO:0007669"/>
    <property type="project" value="InterPro"/>
</dbReference>
<keyword evidence="6" id="KW-0963">Cytoplasm</keyword>
<organism evidence="10 11">
    <name type="scientific">Mesorhabditis belari</name>
    <dbReference type="NCBI Taxonomy" id="2138241"/>
    <lineage>
        <taxon>Eukaryota</taxon>
        <taxon>Metazoa</taxon>
        <taxon>Ecdysozoa</taxon>
        <taxon>Nematoda</taxon>
        <taxon>Chromadorea</taxon>
        <taxon>Rhabditida</taxon>
        <taxon>Rhabditina</taxon>
        <taxon>Rhabditomorpha</taxon>
        <taxon>Rhabditoidea</taxon>
        <taxon>Rhabditidae</taxon>
        <taxon>Mesorhabditinae</taxon>
        <taxon>Mesorhabditis</taxon>
    </lineage>
</organism>
<name>A0AAF3F3H3_9BILA</name>
<dbReference type="PROSITE" id="PS50202">
    <property type="entry name" value="MSP"/>
    <property type="match status" value="1"/>
</dbReference>
<keyword evidence="6" id="KW-0206">Cytoskeleton</keyword>
<dbReference type="GO" id="GO:0005886">
    <property type="term" value="C:plasma membrane"/>
    <property type="evidence" value="ECO:0007669"/>
    <property type="project" value="TreeGrafter"/>
</dbReference>
<dbReference type="GO" id="GO:0033149">
    <property type="term" value="F:FFAT motif binding"/>
    <property type="evidence" value="ECO:0007669"/>
    <property type="project" value="TreeGrafter"/>
</dbReference>
<evidence type="ECO:0000256" key="4">
    <source>
        <dbReference type="ARBA" id="ARBA00022989"/>
    </source>
</evidence>
<dbReference type="PIRSF" id="PIRSF019693">
    <property type="entry name" value="VAMP-associated"/>
    <property type="match status" value="1"/>
</dbReference>
<sequence length="251" mass="27266">MAQDGKSTQVLQITPPLELQFQGPFTDVSTAPLKLANPTDRSVCFKVKTTAPKQYCVRPNSGIIPPGKSAEVSVMLQPSGNENNVEASRHKFMVQTCFAPHDDVDLEGLWKTINPNELMYSKLRVAFVQRQAELGSASQAEETPATVKYPAVPTQARTSLTGASSFGLSSVSRGSEDDRLRAEQQARQKAEAEVAAVRRDLDNVMQKYTKLQSERSDQMSLNGGYGGVPMLQVILLAVAGLLIGLIFGKLI</sequence>
<dbReference type="Gene3D" id="2.60.40.10">
    <property type="entry name" value="Immunoglobulins"/>
    <property type="match status" value="1"/>
</dbReference>
<evidence type="ECO:0000256" key="5">
    <source>
        <dbReference type="ARBA" id="ARBA00023136"/>
    </source>
</evidence>
<dbReference type="InterPro" id="IPR000535">
    <property type="entry name" value="MSP_dom"/>
</dbReference>
<feature type="transmembrane region" description="Helical" evidence="8">
    <location>
        <begin position="225"/>
        <end position="247"/>
    </location>
</feature>
<evidence type="ECO:0000313" key="10">
    <source>
        <dbReference type="Proteomes" id="UP000887575"/>
    </source>
</evidence>
<dbReference type="GO" id="GO:0061817">
    <property type="term" value="P:endoplasmic reticulum-plasma membrane tethering"/>
    <property type="evidence" value="ECO:0007669"/>
    <property type="project" value="TreeGrafter"/>
</dbReference>
<evidence type="ECO:0000256" key="3">
    <source>
        <dbReference type="ARBA" id="ARBA00022692"/>
    </source>
</evidence>
<dbReference type="InterPro" id="IPR016763">
    <property type="entry name" value="VAP"/>
</dbReference>
<evidence type="ECO:0000313" key="11">
    <source>
        <dbReference type="WBParaSite" id="MBELARI_LOCUS21107"/>
    </source>
</evidence>
<protein>
    <recommendedName>
        <fullName evidence="6">Major sperm protein</fullName>
    </recommendedName>
</protein>
<evidence type="ECO:0000256" key="2">
    <source>
        <dbReference type="ARBA" id="ARBA00008932"/>
    </source>
</evidence>
<evidence type="ECO:0000256" key="6">
    <source>
        <dbReference type="RuleBase" id="RU003425"/>
    </source>
</evidence>
<keyword evidence="5 8" id="KW-0472">Membrane</keyword>
<feature type="region of interest" description="Disordered" evidence="7">
    <location>
        <begin position="165"/>
        <end position="186"/>
    </location>
</feature>
<comment type="function">
    <text evidence="6">Central component in molecular interactions underlying sperm crawling. Forms an extensive filament system that extends from sperm villipoda, along the leading edge of the pseudopod.</text>
</comment>
<dbReference type="Pfam" id="PF00635">
    <property type="entry name" value="Motile_Sperm"/>
    <property type="match status" value="1"/>
</dbReference>
<dbReference type="InterPro" id="IPR013783">
    <property type="entry name" value="Ig-like_fold"/>
</dbReference>
<dbReference type="SUPFAM" id="SSF49354">
    <property type="entry name" value="PapD-like"/>
    <property type="match status" value="1"/>
</dbReference>
<reference evidence="11" key="1">
    <citation type="submission" date="2024-02" db="UniProtKB">
        <authorList>
            <consortium name="WormBaseParasite"/>
        </authorList>
    </citation>
    <scope>IDENTIFICATION</scope>
</reference>
<feature type="domain" description="MSP" evidence="9">
    <location>
        <begin position="10"/>
        <end position="128"/>
    </location>
</feature>
<evidence type="ECO:0000256" key="1">
    <source>
        <dbReference type="ARBA" id="ARBA00004211"/>
    </source>
</evidence>
<dbReference type="WBParaSite" id="MBELARI_LOCUS21107">
    <property type="protein sequence ID" value="MBELARI_LOCUS21107"/>
    <property type="gene ID" value="MBELARI_LOCUS21107"/>
</dbReference>
<comment type="subcellular location">
    <subcellularLocation>
        <location evidence="1">Membrane</location>
        <topology evidence="1">Single-pass type IV membrane protein</topology>
    </subcellularLocation>
</comment>
<dbReference type="GO" id="GO:0090158">
    <property type="term" value="P:endoplasmic reticulum membrane organization"/>
    <property type="evidence" value="ECO:0007669"/>
    <property type="project" value="TreeGrafter"/>
</dbReference>
<dbReference type="InterPro" id="IPR008962">
    <property type="entry name" value="PapD-like_sf"/>
</dbReference>
<comment type="similarity">
    <text evidence="2">Belongs to the VAMP-associated protein (VAP) (TC 9.B.17) family.</text>
</comment>
<accession>A0AAF3F3H3</accession>
<proteinExistence type="inferred from homology"/>
<dbReference type="AlphaFoldDB" id="A0AAF3F3H3"/>
<evidence type="ECO:0000256" key="8">
    <source>
        <dbReference type="SAM" id="Phobius"/>
    </source>
</evidence>
<keyword evidence="10" id="KW-1185">Reference proteome</keyword>
<keyword evidence="3 8" id="KW-0812">Transmembrane</keyword>
<evidence type="ECO:0000259" key="9">
    <source>
        <dbReference type="PROSITE" id="PS50202"/>
    </source>
</evidence>
<dbReference type="PANTHER" id="PTHR10809">
    <property type="entry name" value="VESICLE-ASSOCIATED MEMBRANE PROTEIN-ASSOCIATED PROTEIN"/>
    <property type="match status" value="1"/>
</dbReference>
<dbReference type="PANTHER" id="PTHR10809:SF6">
    <property type="entry name" value="AT11025P-RELATED"/>
    <property type="match status" value="1"/>
</dbReference>
<feature type="compositionally biased region" description="Basic and acidic residues" evidence="7">
    <location>
        <begin position="174"/>
        <end position="186"/>
    </location>
</feature>